<evidence type="ECO:0000256" key="4">
    <source>
        <dbReference type="ARBA" id="ARBA00010617"/>
    </source>
</evidence>
<comment type="similarity">
    <text evidence="4 14">Belongs to the cytochrome P450 family.</text>
</comment>
<comment type="subcellular location">
    <subcellularLocation>
        <location evidence="3">Endoplasmic reticulum membrane</location>
        <topology evidence="3">Peripheral membrane protein</topology>
    </subcellularLocation>
    <subcellularLocation>
        <location evidence="2">Microsome membrane</location>
        <topology evidence="2">Peripheral membrane protein</topology>
    </subcellularLocation>
</comment>
<keyword evidence="6 13" id="KW-0479">Metal-binding</keyword>
<keyword evidence="12" id="KW-0472">Membrane</keyword>
<evidence type="ECO:0000256" key="1">
    <source>
        <dbReference type="ARBA" id="ARBA00001971"/>
    </source>
</evidence>
<dbReference type="GO" id="GO:0004497">
    <property type="term" value="F:monooxygenase activity"/>
    <property type="evidence" value="ECO:0007669"/>
    <property type="project" value="UniProtKB-KW"/>
</dbReference>
<dbReference type="OrthoDB" id="2789670at2759"/>
<evidence type="ECO:0000256" key="13">
    <source>
        <dbReference type="PIRSR" id="PIRSR602401-1"/>
    </source>
</evidence>
<keyword evidence="9 14" id="KW-0560">Oxidoreductase</keyword>
<accession>A0A9N9SRZ7</accession>
<dbReference type="AlphaFoldDB" id="A0A9N9SRZ7"/>
<evidence type="ECO:0000256" key="9">
    <source>
        <dbReference type="ARBA" id="ARBA00023002"/>
    </source>
</evidence>
<dbReference type="InterPro" id="IPR050476">
    <property type="entry name" value="Insect_CytP450_Detox"/>
</dbReference>
<dbReference type="GO" id="GO:0005506">
    <property type="term" value="F:iron ion binding"/>
    <property type="evidence" value="ECO:0007669"/>
    <property type="project" value="InterPro"/>
</dbReference>
<dbReference type="Pfam" id="PF00067">
    <property type="entry name" value="p450"/>
    <property type="match status" value="1"/>
</dbReference>
<evidence type="ECO:0000256" key="6">
    <source>
        <dbReference type="ARBA" id="ARBA00022723"/>
    </source>
</evidence>
<evidence type="ECO:0000256" key="11">
    <source>
        <dbReference type="ARBA" id="ARBA00023033"/>
    </source>
</evidence>
<dbReference type="FunFam" id="1.10.630.10:FF:000042">
    <property type="entry name" value="Cytochrome P450"/>
    <property type="match status" value="1"/>
</dbReference>
<evidence type="ECO:0000256" key="14">
    <source>
        <dbReference type="RuleBase" id="RU000461"/>
    </source>
</evidence>
<name>A0A9N9SRZ7_DIABA</name>
<evidence type="ECO:0000256" key="10">
    <source>
        <dbReference type="ARBA" id="ARBA00023004"/>
    </source>
</evidence>
<dbReference type="GO" id="GO:0005789">
    <property type="term" value="C:endoplasmic reticulum membrane"/>
    <property type="evidence" value="ECO:0007669"/>
    <property type="project" value="UniProtKB-SubCell"/>
</dbReference>
<evidence type="ECO:0000313" key="16">
    <source>
        <dbReference type="Proteomes" id="UP001153709"/>
    </source>
</evidence>
<dbReference type="PANTHER" id="PTHR24292">
    <property type="entry name" value="CYTOCHROME P450"/>
    <property type="match status" value="1"/>
</dbReference>
<dbReference type="InterPro" id="IPR001128">
    <property type="entry name" value="Cyt_P450"/>
</dbReference>
<dbReference type="GO" id="GO:0020037">
    <property type="term" value="F:heme binding"/>
    <property type="evidence" value="ECO:0007669"/>
    <property type="project" value="InterPro"/>
</dbReference>
<dbReference type="InterPro" id="IPR036396">
    <property type="entry name" value="Cyt_P450_sf"/>
</dbReference>
<protein>
    <recommendedName>
        <fullName evidence="17">Cytochrome P450</fullName>
    </recommendedName>
</protein>
<sequence>MLTYLLLAASIALFYYFAIKPMSYWRRRGVISEDGCWLFGSQFRLIFKLESAYEMLQRVYQLAPNARYIGMYELTNPILMIRDPQLLKQITVKEFDHFANHRPFIPEGADPLWSNNLLSLKDERWKEIRSVLSPSFTSSKMKMMFDLMTECSNNLVQHFSKLNKEIIEIKTKDVTSRFANDIIASTAFGVSTDSLNKPNNEFYSMAGDLTNVSTLWMNLKFVGFLLVPKLLTLLNVNFFYGPARIFFTDIIETTIKEREERNIKRPDMLNLLLQAKKGSNVTITNGDITSHALTFFFGGFDSVSNTMCFIAYELATNPDVQKRLRDEINQGFKESNGNLTYDVLMKMKYFDMVILECLRKWPNFPETDRECSKDFVIEPESPDEEPLTIKSGTFLSLPVMCLHKDPKYFPDPERFDPERFSDENKDRIDPYTYFPFGLGPRICIGSRFATLEMKVLFARLLHHFEIVPVGKTKIPVQLKKGSFNLQPSDGMPLGLKPIQKIM</sequence>
<evidence type="ECO:0000256" key="7">
    <source>
        <dbReference type="ARBA" id="ARBA00022824"/>
    </source>
</evidence>
<evidence type="ECO:0000256" key="8">
    <source>
        <dbReference type="ARBA" id="ARBA00022848"/>
    </source>
</evidence>
<feature type="binding site" description="axial binding residue" evidence="13">
    <location>
        <position position="443"/>
    </location>
    <ligand>
        <name>heme</name>
        <dbReference type="ChEBI" id="CHEBI:30413"/>
    </ligand>
    <ligandPart>
        <name>Fe</name>
        <dbReference type="ChEBI" id="CHEBI:18248"/>
    </ligandPart>
</feature>
<keyword evidence="16" id="KW-1185">Reference proteome</keyword>
<organism evidence="15 16">
    <name type="scientific">Diabrotica balteata</name>
    <name type="common">Banded cucumber beetle</name>
    <dbReference type="NCBI Taxonomy" id="107213"/>
    <lineage>
        <taxon>Eukaryota</taxon>
        <taxon>Metazoa</taxon>
        <taxon>Ecdysozoa</taxon>
        <taxon>Arthropoda</taxon>
        <taxon>Hexapoda</taxon>
        <taxon>Insecta</taxon>
        <taxon>Pterygota</taxon>
        <taxon>Neoptera</taxon>
        <taxon>Endopterygota</taxon>
        <taxon>Coleoptera</taxon>
        <taxon>Polyphaga</taxon>
        <taxon>Cucujiformia</taxon>
        <taxon>Chrysomeloidea</taxon>
        <taxon>Chrysomelidae</taxon>
        <taxon>Galerucinae</taxon>
        <taxon>Diabroticina</taxon>
        <taxon>Diabroticites</taxon>
        <taxon>Diabrotica</taxon>
    </lineage>
</organism>
<evidence type="ECO:0000256" key="3">
    <source>
        <dbReference type="ARBA" id="ARBA00004406"/>
    </source>
</evidence>
<dbReference type="SUPFAM" id="SSF48264">
    <property type="entry name" value="Cytochrome P450"/>
    <property type="match status" value="1"/>
</dbReference>
<keyword evidence="8" id="KW-0492">Microsome</keyword>
<reference evidence="15" key="1">
    <citation type="submission" date="2022-01" db="EMBL/GenBank/DDBJ databases">
        <authorList>
            <person name="King R."/>
        </authorList>
    </citation>
    <scope>NUCLEOTIDE SEQUENCE</scope>
</reference>
<gene>
    <name evidence="15" type="ORF">DIABBA_LOCUS2043</name>
</gene>
<comment type="cofactor">
    <cofactor evidence="1 13">
        <name>heme</name>
        <dbReference type="ChEBI" id="CHEBI:30413"/>
    </cofactor>
</comment>
<keyword evidence="10 13" id="KW-0408">Iron</keyword>
<dbReference type="InterPro" id="IPR002401">
    <property type="entry name" value="Cyt_P450_E_grp-I"/>
</dbReference>
<dbReference type="InterPro" id="IPR017972">
    <property type="entry name" value="Cyt_P450_CS"/>
</dbReference>
<dbReference type="Proteomes" id="UP001153709">
    <property type="component" value="Chromosome 1"/>
</dbReference>
<evidence type="ECO:0000313" key="15">
    <source>
        <dbReference type="EMBL" id="CAG9828102.1"/>
    </source>
</evidence>
<dbReference type="CDD" id="cd11056">
    <property type="entry name" value="CYP6-like"/>
    <property type="match status" value="1"/>
</dbReference>
<evidence type="ECO:0000256" key="12">
    <source>
        <dbReference type="ARBA" id="ARBA00023136"/>
    </source>
</evidence>
<keyword evidence="7" id="KW-0256">Endoplasmic reticulum</keyword>
<keyword evidence="11 14" id="KW-0503">Monooxygenase</keyword>
<proteinExistence type="inferred from homology"/>
<dbReference type="GO" id="GO:0016705">
    <property type="term" value="F:oxidoreductase activity, acting on paired donors, with incorporation or reduction of molecular oxygen"/>
    <property type="evidence" value="ECO:0007669"/>
    <property type="project" value="InterPro"/>
</dbReference>
<evidence type="ECO:0000256" key="2">
    <source>
        <dbReference type="ARBA" id="ARBA00004174"/>
    </source>
</evidence>
<dbReference type="PANTHER" id="PTHR24292:SF54">
    <property type="entry name" value="CYP9F3-RELATED"/>
    <property type="match status" value="1"/>
</dbReference>
<evidence type="ECO:0000256" key="5">
    <source>
        <dbReference type="ARBA" id="ARBA00022617"/>
    </source>
</evidence>
<evidence type="ECO:0008006" key="17">
    <source>
        <dbReference type="Google" id="ProtNLM"/>
    </source>
</evidence>
<dbReference type="PRINTS" id="PR00385">
    <property type="entry name" value="P450"/>
</dbReference>
<dbReference type="PRINTS" id="PR00463">
    <property type="entry name" value="EP450I"/>
</dbReference>
<keyword evidence="5 13" id="KW-0349">Heme</keyword>
<dbReference type="Gene3D" id="1.10.630.10">
    <property type="entry name" value="Cytochrome P450"/>
    <property type="match status" value="1"/>
</dbReference>
<dbReference type="PROSITE" id="PS00086">
    <property type="entry name" value="CYTOCHROME_P450"/>
    <property type="match status" value="1"/>
</dbReference>
<dbReference type="EMBL" id="OU898276">
    <property type="protein sequence ID" value="CAG9828102.1"/>
    <property type="molecule type" value="Genomic_DNA"/>
</dbReference>